<gene>
    <name evidence="4" type="ORF">C0Q70_19780</name>
</gene>
<feature type="domain" description="Arrestin C-terminal-like" evidence="3">
    <location>
        <begin position="182"/>
        <end position="312"/>
    </location>
</feature>
<dbReference type="STRING" id="400727.A0A2T7NDP5"/>
<evidence type="ECO:0000256" key="2">
    <source>
        <dbReference type="SAM" id="MobiDB-lite"/>
    </source>
</evidence>
<dbReference type="Proteomes" id="UP000245119">
    <property type="component" value="Linkage Group LG13"/>
</dbReference>
<dbReference type="InterPro" id="IPR014756">
    <property type="entry name" value="Ig_E-set"/>
</dbReference>
<comment type="caution">
    <text evidence="4">The sequence shown here is derived from an EMBL/GenBank/DDBJ whole genome shotgun (WGS) entry which is preliminary data.</text>
</comment>
<dbReference type="OrthoDB" id="2333384at2759"/>
<organism evidence="4 5">
    <name type="scientific">Pomacea canaliculata</name>
    <name type="common">Golden apple snail</name>
    <dbReference type="NCBI Taxonomy" id="400727"/>
    <lineage>
        <taxon>Eukaryota</taxon>
        <taxon>Metazoa</taxon>
        <taxon>Spiralia</taxon>
        <taxon>Lophotrochozoa</taxon>
        <taxon>Mollusca</taxon>
        <taxon>Gastropoda</taxon>
        <taxon>Caenogastropoda</taxon>
        <taxon>Architaenioglossa</taxon>
        <taxon>Ampullarioidea</taxon>
        <taxon>Ampullariidae</taxon>
        <taxon>Pomacea</taxon>
    </lineage>
</organism>
<dbReference type="Gene3D" id="2.60.40.640">
    <property type="match status" value="2"/>
</dbReference>
<dbReference type="InterPro" id="IPR014752">
    <property type="entry name" value="Arrestin-like_C"/>
</dbReference>
<evidence type="ECO:0000313" key="5">
    <source>
        <dbReference type="Proteomes" id="UP000245119"/>
    </source>
</evidence>
<dbReference type="InterPro" id="IPR050357">
    <property type="entry name" value="Arrestin_domain-protein"/>
</dbReference>
<dbReference type="SUPFAM" id="SSF81296">
    <property type="entry name" value="E set domains"/>
    <property type="match status" value="2"/>
</dbReference>
<accession>A0A2T7NDP5</accession>
<evidence type="ECO:0000259" key="3">
    <source>
        <dbReference type="SMART" id="SM01017"/>
    </source>
</evidence>
<dbReference type="AlphaFoldDB" id="A0A2T7NDP5"/>
<dbReference type="SMART" id="SM01017">
    <property type="entry name" value="Arrestin_C"/>
    <property type="match status" value="1"/>
</dbReference>
<dbReference type="Pfam" id="PF00339">
    <property type="entry name" value="Arrestin_N"/>
    <property type="match status" value="1"/>
</dbReference>
<comment type="similarity">
    <text evidence="1">Belongs to the arrestin family.</text>
</comment>
<dbReference type="EMBL" id="PZQS01000013">
    <property type="protein sequence ID" value="PVD19293.1"/>
    <property type="molecule type" value="Genomic_DNA"/>
</dbReference>
<evidence type="ECO:0000313" key="4">
    <source>
        <dbReference type="EMBL" id="PVD19293.1"/>
    </source>
</evidence>
<reference evidence="4 5" key="1">
    <citation type="submission" date="2018-04" db="EMBL/GenBank/DDBJ databases">
        <title>The genome of golden apple snail Pomacea canaliculata provides insight into stress tolerance and invasive adaptation.</title>
        <authorList>
            <person name="Liu C."/>
            <person name="Liu B."/>
            <person name="Ren Y."/>
            <person name="Zhang Y."/>
            <person name="Wang H."/>
            <person name="Li S."/>
            <person name="Jiang F."/>
            <person name="Yin L."/>
            <person name="Zhang G."/>
            <person name="Qian W."/>
            <person name="Fan W."/>
        </authorList>
    </citation>
    <scope>NUCLEOTIDE SEQUENCE [LARGE SCALE GENOMIC DNA]</scope>
    <source>
        <strain evidence="4">SZHN2017</strain>
        <tissue evidence="4">Muscle</tissue>
    </source>
</reference>
<name>A0A2T7NDP5_POMCA</name>
<dbReference type="InterPro" id="IPR011022">
    <property type="entry name" value="Arrestin_C-like"/>
</dbReference>
<dbReference type="PANTHER" id="PTHR11188">
    <property type="entry name" value="ARRESTIN DOMAIN CONTAINING PROTEIN"/>
    <property type="match status" value="1"/>
</dbReference>
<dbReference type="GO" id="GO:0015031">
    <property type="term" value="P:protein transport"/>
    <property type="evidence" value="ECO:0007669"/>
    <property type="project" value="TreeGrafter"/>
</dbReference>
<dbReference type="Pfam" id="PF02752">
    <property type="entry name" value="Arrestin_C"/>
    <property type="match status" value="1"/>
</dbReference>
<protein>
    <recommendedName>
        <fullName evidence="3">Arrestin C-terminal-like domain-containing protein</fullName>
    </recommendedName>
</protein>
<dbReference type="PANTHER" id="PTHR11188:SF176">
    <property type="entry name" value="ARRESTIN DOMAIN-CONTAINING PROTEIN 1"/>
    <property type="match status" value="1"/>
</dbReference>
<dbReference type="GO" id="GO:0005737">
    <property type="term" value="C:cytoplasm"/>
    <property type="evidence" value="ECO:0007669"/>
    <property type="project" value="TreeGrafter"/>
</dbReference>
<feature type="region of interest" description="Disordered" evidence="2">
    <location>
        <begin position="369"/>
        <end position="389"/>
    </location>
</feature>
<dbReference type="InterPro" id="IPR011021">
    <property type="entry name" value="Arrestin-like_N"/>
</dbReference>
<evidence type="ECO:0000256" key="1">
    <source>
        <dbReference type="ARBA" id="ARBA00005298"/>
    </source>
</evidence>
<proteinExistence type="inferred from homology"/>
<keyword evidence="5" id="KW-1185">Reference proteome</keyword>
<sequence length="414" mass="46449">MRKVKVLEIVLSNPTGVYFSGQILQGHVNMELGDNIKLKDIRLVVRGKAFVHWTEQLMRGPGESRFREIRHHSAREDYVDWSQSLLGRAPSSGSSTKRELPAGQYTYPFQFQLPRSVPTSFEGQHGYLRYWVKVTIQRPWNHDASAKKVFTVIYPVDLNRDPSASVTVQSQKQKKLCCLCCRSGPVTAVLAVAQRGFVPGETIHVHGEVTNMSRRKMASSSVELLMTVMYHTPTKSRAMTQQVGKVKRGNIPAGDSDHWEAEKMVIPPLPPSHLHGCSIIDIKYQLQLRVEPVGPAFDLSVPLEIVIGTIPLNAVVQRFVAAYQLTPPTPHRHALPALPGYGPAHGHHGAAPDVTPKRTHGFAPYVFGHTRARDEDDDENTRGDSHYTPAYTYYTWQPDDLQQRRQQTGVRFAA</sequence>